<comment type="similarity">
    <text evidence="3 14">Belongs to the homoserine dehydrogenase family.</text>
</comment>
<feature type="binding site" evidence="12">
    <location>
        <position position="190"/>
    </location>
    <ligand>
        <name>L-homoserine</name>
        <dbReference type="ChEBI" id="CHEBI:57476"/>
    </ligand>
</feature>
<dbReference type="Pfam" id="PF03447">
    <property type="entry name" value="NAD_binding_3"/>
    <property type="match status" value="1"/>
</dbReference>
<dbReference type="GO" id="GO:0050661">
    <property type="term" value="F:NADP binding"/>
    <property type="evidence" value="ECO:0007669"/>
    <property type="project" value="InterPro"/>
</dbReference>
<evidence type="ECO:0000256" key="3">
    <source>
        <dbReference type="ARBA" id="ARBA00006753"/>
    </source>
</evidence>
<keyword evidence="6 13" id="KW-0028">Amino-acid biosynthesis</keyword>
<dbReference type="PIRSF" id="PIRSF000098">
    <property type="entry name" value="Homoser_dehydrog"/>
    <property type="match status" value="1"/>
</dbReference>
<dbReference type="GO" id="GO:0009088">
    <property type="term" value="P:threonine biosynthetic process"/>
    <property type="evidence" value="ECO:0007669"/>
    <property type="project" value="UniProtKB-KW"/>
</dbReference>
<dbReference type="Gene3D" id="3.40.50.720">
    <property type="entry name" value="NAD(P)-binding Rossmann-like Domain"/>
    <property type="match status" value="1"/>
</dbReference>
<dbReference type="InterPro" id="IPR045865">
    <property type="entry name" value="ACT-like_dom_sf"/>
</dbReference>
<dbReference type="EC" id="1.1.1.3" evidence="4 13"/>
<gene>
    <name evidence="16" type="primary">hom</name>
    <name evidence="16" type="ORF">dnm_053360</name>
</gene>
<accession>A0A975BPK1</accession>
<keyword evidence="8 12" id="KW-0521">NADP</keyword>
<sequence length="439" mass="46995">MKKINIGLLGCGTVGTGVAKLLIENRELIRSRVGAALNLKYVADIDIQTDRGISFDDGVFISDAQKVLDDPDIDIIIEMIGGEGLAKEFIQKAIHNGKHVVTANKALIASHGNTLLRAAAEKGIDFAFEASVGGCMPIIKSLRESLVGNRITSMIGILNGTCNYILSKITDEGKTFEAALSEAQASGFAEADPTLDVEGFDTAHKLAILNSLAYGMEINLKDIYIEGISGITPLDIEFAGEFGYRIKLLAIGKDKGDAVEARIHPTMIPFDNILSNVNSNLNAVMVSGDAVGDMLLYGYGAGMMPTGSAVISDAADIARNILSGAKAGRVPLLSYQSENIRKIPVMPVDEIFTHYYFRFSALDRPGVLSKISGILGKHDISIKSVHQKGRKTGGSVPIVMLTHLAKEADVKKALSEIMLLDVVGDKPVIIRIEDQNGQD</sequence>
<keyword evidence="17" id="KW-1185">Reference proteome</keyword>
<evidence type="ECO:0000313" key="16">
    <source>
        <dbReference type="EMBL" id="QTA89286.1"/>
    </source>
</evidence>
<dbReference type="NCBIfam" id="NF004976">
    <property type="entry name" value="PRK06349.1"/>
    <property type="match status" value="1"/>
</dbReference>
<feature type="domain" description="ACT" evidence="15">
    <location>
        <begin position="356"/>
        <end position="431"/>
    </location>
</feature>
<dbReference type="InterPro" id="IPR005106">
    <property type="entry name" value="Asp/hSer_DH_NAD-bd"/>
</dbReference>
<dbReference type="InterPro" id="IPR019811">
    <property type="entry name" value="HDH_CS"/>
</dbReference>
<evidence type="ECO:0000256" key="10">
    <source>
        <dbReference type="ARBA" id="ARBA00023167"/>
    </source>
</evidence>
<evidence type="ECO:0000256" key="13">
    <source>
        <dbReference type="RuleBase" id="RU000579"/>
    </source>
</evidence>
<dbReference type="InterPro" id="IPR001342">
    <property type="entry name" value="HDH_cat"/>
</dbReference>
<comment type="pathway">
    <text evidence="2 13">Amino-acid biosynthesis; L-methionine biosynthesis via de novo pathway; L-homoserine from L-aspartate: step 3/3.</text>
</comment>
<evidence type="ECO:0000256" key="12">
    <source>
        <dbReference type="PIRSR" id="PIRSR000098-2"/>
    </source>
</evidence>
<dbReference type="Gene3D" id="3.30.70.260">
    <property type="match status" value="1"/>
</dbReference>
<dbReference type="Proteomes" id="UP000663722">
    <property type="component" value="Chromosome"/>
</dbReference>
<dbReference type="InterPro" id="IPR036291">
    <property type="entry name" value="NAD(P)-bd_dom_sf"/>
</dbReference>
<dbReference type="InterPro" id="IPR016204">
    <property type="entry name" value="HDH"/>
</dbReference>
<keyword evidence="7 13" id="KW-0791">Threonine biosynthesis</keyword>
<evidence type="ECO:0000256" key="2">
    <source>
        <dbReference type="ARBA" id="ARBA00005062"/>
    </source>
</evidence>
<dbReference type="Pfam" id="PF01842">
    <property type="entry name" value="ACT"/>
    <property type="match status" value="1"/>
</dbReference>
<dbReference type="GO" id="GO:0009086">
    <property type="term" value="P:methionine biosynthetic process"/>
    <property type="evidence" value="ECO:0007669"/>
    <property type="project" value="UniProtKB-KW"/>
</dbReference>
<dbReference type="SUPFAM" id="SSF51735">
    <property type="entry name" value="NAD(P)-binding Rossmann-fold domains"/>
    <property type="match status" value="1"/>
</dbReference>
<comment type="catalytic activity">
    <reaction evidence="13">
        <text>L-homoserine + NADP(+) = L-aspartate 4-semialdehyde + NADPH + H(+)</text>
        <dbReference type="Rhea" id="RHEA:15761"/>
        <dbReference type="ChEBI" id="CHEBI:15378"/>
        <dbReference type="ChEBI" id="CHEBI:57476"/>
        <dbReference type="ChEBI" id="CHEBI:57783"/>
        <dbReference type="ChEBI" id="CHEBI:58349"/>
        <dbReference type="ChEBI" id="CHEBI:537519"/>
        <dbReference type="EC" id="1.1.1.3"/>
    </reaction>
</comment>
<dbReference type="PROSITE" id="PS01042">
    <property type="entry name" value="HOMOSER_DHGENASE"/>
    <property type="match status" value="1"/>
</dbReference>
<dbReference type="FunFam" id="3.30.360.10:FF:000005">
    <property type="entry name" value="Homoserine dehydrogenase"/>
    <property type="match status" value="1"/>
</dbReference>
<reference evidence="16" key="1">
    <citation type="journal article" date="2021" name="Microb. Physiol.">
        <title>Proteogenomic Insights into the Physiology of Marine, Sulfate-Reducing, Filamentous Desulfonema limicola and Desulfonema magnum.</title>
        <authorList>
            <person name="Schnaars V."/>
            <person name="Wohlbrand L."/>
            <person name="Scheve S."/>
            <person name="Hinrichs C."/>
            <person name="Reinhardt R."/>
            <person name="Rabus R."/>
        </authorList>
    </citation>
    <scope>NUCLEOTIDE SEQUENCE</scope>
    <source>
        <strain evidence="16">4be13</strain>
    </source>
</reference>
<protein>
    <recommendedName>
        <fullName evidence="5 13">Homoserine dehydrogenase</fullName>
        <ecNumber evidence="4 13">1.1.1.3</ecNumber>
    </recommendedName>
</protein>
<evidence type="ECO:0000256" key="8">
    <source>
        <dbReference type="ARBA" id="ARBA00022857"/>
    </source>
</evidence>
<evidence type="ECO:0000256" key="1">
    <source>
        <dbReference type="ARBA" id="ARBA00005056"/>
    </source>
</evidence>
<feature type="binding site" evidence="12">
    <location>
        <position position="105"/>
    </location>
    <ligand>
        <name>NADPH</name>
        <dbReference type="ChEBI" id="CHEBI:57783"/>
    </ligand>
</feature>
<keyword evidence="10 13" id="KW-0486">Methionine biosynthesis</keyword>
<comment type="pathway">
    <text evidence="1 13">Amino-acid biosynthesis; L-threonine biosynthesis; L-threonine from L-aspartate: step 3/5.</text>
</comment>
<organism evidence="16 17">
    <name type="scientific">Desulfonema magnum</name>
    <dbReference type="NCBI Taxonomy" id="45655"/>
    <lineage>
        <taxon>Bacteria</taxon>
        <taxon>Pseudomonadati</taxon>
        <taxon>Thermodesulfobacteriota</taxon>
        <taxon>Desulfobacteria</taxon>
        <taxon>Desulfobacterales</taxon>
        <taxon>Desulfococcaceae</taxon>
        <taxon>Desulfonema</taxon>
    </lineage>
</organism>
<dbReference type="FunFam" id="3.30.70.260:FF:000030">
    <property type="entry name" value="Homoserine dehydrogenase"/>
    <property type="match status" value="1"/>
</dbReference>
<evidence type="ECO:0000256" key="4">
    <source>
        <dbReference type="ARBA" id="ARBA00013213"/>
    </source>
</evidence>
<dbReference type="PANTHER" id="PTHR43331">
    <property type="entry name" value="HOMOSERINE DEHYDROGENASE"/>
    <property type="match status" value="1"/>
</dbReference>
<dbReference type="RefSeq" id="WP_207677977.1">
    <property type="nucleotide sequence ID" value="NZ_CP061800.1"/>
</dbReference>
<dbReference type="PROSITE" id="PS51671">
    <property type="entry name" value="ACT"/>
    <property type="match status" value="1"/>
</dbReference>
<proteinExistence type="inferred from homology"/>
<dbReference type="GO" id="GO:0004412">
    <property type="term" value="F:homoserine dehydrogenase activity"/>
    <property type="evidence" value="ECO:0007669"/>
    <property type="project" value="UniProtKB-EC"/>
</dbReference>
<dbReference type="EMBL" id="CP061800">
    <property type="protein sequence ID" value="QTA89286.1"/>
    <property type="molecule type" value="Genomic_DNA"/>
</dbReference>
<name>A0A975BPK1_9BACT</name>
<evidence type="ECO:0000313" key="17">
    <source>
        <dbReference type="Proteomes" id="UP000663722"/>
    </source>
</evidence>
<evidence type="ECO:0000256" key="11">
    <source>
        <dbReference type="PIRSR" id="PIRSR000098-1"/>
    </source>
</evidence>
<evidence type="ECO:0000256" key="6">
    <source>
        <dbReference type="ARBA" id="ARBA00022605"/>
    </source>
</evidence>
<dbReference type="SUPFAM" id="SSF55347">
    <property type="entry name" value="Glyceraldehyde-3-phosphate dehydrogenase-like, C-terminal domain"/>
    <property type="match status" value="1"/>
</dbReference>
<evidence type="ECO:0000256" key="7">
    <source>
        <dbReference type="ARBA" id="ARBA00022697"/>
    </source>
</evidence>
<evidence type="ECO:0000256" key="5">
    <source>
        <dbReference type="ARBA" id="ARBA00013376"/>
    </source>
</evidence>
<evidence type="ECO:0000256" key="14">
    <source>
        <dbReference type="RuleBase" id="RU004171"/>
    </source>
</evidence>
<evidence type="ECO:0000259" key="15">
    <source>
        <dbReference type="PROSITE" id="PS51671"/>
    </source>
</evidence>
<dbReference type="Pfam" id="PF00742">
    <property type="entry name" value="Homoserine_dh"/>
    <property type="match status" value="1"/>
</dbReference>
<dbReference type="KEGG" id="dmm:dnm_053360"/>
<dbReference type="PANTHER" id="PTHR43331:SF1">
    <property type="entry name" value="HOMOSERINE DEHYDROGENASE"/>
    <property type="match status" value="1"/>
</dbReference>
<evidence type="ECO:0000256" key="9">
    <source>
        <dbReference type="ARBA" id="ARBA00023002"/>
    </source>
</evidence>
<dbReference type="InterPro" id="IPR002912">
    <property type="entry name" value="ACT_dom"/>
</dbReference>
<dbReference type="AlphaFoldDB" id="A0A975BPK1"/>
<feature type="active site" description="Proton donor" evidence="11">
    <location>
        <position position="205"/>
    </location>
</feature>
<keyword evidence="9 13" id="KW-0560">Oxidoreductase</keyword>
<dbReference type="SUPFAM" id="SSF55021">
    <property type="entry name" value="ACT-like"/>
    <property type="match status" value="1"/>
</dbReference>
<feature type="binding site" evidence="12">
    <location>
        <begin position="9"/>
        <end position="16"/>
    </location>
    <ligand>
        <name>NADP(+)</name>
        <dbReference type="ChEBI" id="CHEBI:58349"/>
    </ligand>
</feature>
<dbReference type="Gene3D" id="3.30.360.10">
    <property type="entry name" value="Dihydrodipicolinate Reductase, domain 2"/>
    <property type="match status" value="1"/>
</dbReference>
<dbReference type="CDD" id="cd04881">
    <property type="entry name" value="ACT_HSDH-Hom"/>
    <property type="match status" value="1"/>
</dbReference>